<proteinExistence type="predicted"/>
<keyword evidence="1" id="KW-0472">Membrane</keyword>
<keyword evidence="1" id="KW-1133">Transmembrane helix</keyword>
<protein>
    <submittedName>
        <fullName evidence="2">Uncharacterized protein</fullName>
    </submittedName>
</protein>
<dbReference type="EMBL" id="CP041372">
    <property type="protein sequence ID" value="QKS69941.1"/>
    <property type="molecule type" value="Genomic_DNA"/>
</dbReference>
<reference evidence="3" key="1">
    <citation type="submission" date="2019-07" db="EMBL/GenBank/DDBJ databases">
        <title>Bacillus alkalisoli sp. nov. isolated from saline soil.</title>
        <authorList>
            <person name="Sun J.-Q."/>
            <person name="Xu L."/>
        </authorList>
    </citation>
    <scope>NUCLEOTIDE SEQUENCE [LARGE SCALE GENOMIC DNA]</scope>
    <source>
        <strain evidence="3">M4U3P1</strain>
    </source>
</reference>
<dbReference type="RefSeq" id="WP_176007985.1">
    <property type="nucleotide sequence ID" value="NZ_CP041372.2"/>
</dbReference>
<organism evidence="2 3">
    <name type="scientific">Paenalkalicoccus suaedae</name>
    <dbReference type="NCBI Taxonomy" id="2592382"/>
    <lineage>
        <taxon>Bacteria</taxon>
        <taxon>Bacillati</taxon>
        <taxon>Bacillota</taxon>
        <taxon>Bacilli</taxon>
        <taxon>Bacillales</taxon>
        <taxon>Bacillaceae</taxon>
        <taxon>Paenalkalicoccus</taxon>
    </lineage>
</organism>
<dbReference type="AlphaFoldDB" id="A0A859FBA0"/>
<evidence type="ECO:0000313" key="3">
    <source>
        <dbReference type="Proteomes" id="UP000318138"/>
    </source>
</evidence>
<feature type="transmembrane region" description="Helical" evidence="1">
    <location>
        <begin position="36"/>
        <end position="54"/>
    </location>
</feature>
<accession>A0A859FBA0</accession>
<evidence type="ECO:0000313" key="2">
    <source>
        <dbReference type="EMBL" id="QKS69941.1"/>
    </source>
</evidence>
<feature type="transmembrane region" description="Helical" evidence="1">
    <location>
        <begin position="6"/>
        <end position="29"/>
    </location>
</feature>
<dbReference type="KEGG" id="psua:FLK61_24485"/>
<dbReference type="Proteomes" id="UP000318138">
    <property type="component" value="Chromosome"/>
</dbReference>
<evidence type="ECO:0000256" key="1">
    <source>
        <dbReference type="SAM" id="Phobius"/>
    </source>
</evidence>
<keyword evidence="1" id="KW-0812">Transmembrane</keyword>
<sequence length="186" mass="20959">MQLFDATGSLLFTAFSIFVIVGGIMLLLSFFLKNRLVLVLTTLVIVSGMVFLFIDSQRTTFEEFYFDPASEGFILERATLIVNDVSASPPEAIMSLSIEDEETLKALANDFAGLELYDDDLRNRAEAYSLSLRVTEPEGDGRRNEFINVSDTHINSFEVRPPFAHLQTIEALVNDESLDWIMEEDD</sequence>
<name>A0A859FBA0_9BACI</name>
<gene>
    <name evidence="2" type="ORF">FLK61_24485</name>
</gene>
<keyword evidence="3" id="KW-1185">Reference proteome</keyword>